<evidence type="ECO:0000313" key="1">
    <source>
        <dbReference type="EMBL" id="MFC6290325.1"/>
    </source>
</evidence>
<protein>
    <submittedName>
        <fullName evidence="1">Rrf2 family transcriptional regulator</fullName>
    </submittedName>
</protein>
<dbReference type="Proteomes" id="UP001596258">
    <property type="component" value="Unassembled WGS sequence"/>
</dbReference>
<evidence type="ECO:0000313" key="2">
    <source>
        <dbReference type="Proteomes" id="UP001596258"/>
    </source>
</evidence>
<dbReference type="InterPro" id="IPR000944">
    <property type="entry name" value="Tscrpt_reg_Rrf2"/>
</dbReference>
<dbReference type="InterPro" id="IPR036388">
    <property type="entry name" value="WH-like_DNA-bd_sf"/>
</dbReference>
<sequence length="148" mass="15987">MRYSHKLSDAVHILAYIDICHDDDLSSTAIAASVESNPALVRRLMGALRRGGLLATQQGSATPKLARRPAAITLLDIYRAVEDDGNLLHVDDKTNPHCIVGGNIQDTLRVAYAEVQSAAEVQMKTITLARLIGDILTRERAKQGSAGE</sequence>
<dbReference type="InterPro" id="IPR036390">
    <property type="entry name" value="WH_DNA-bd_sf"/>
</dbReference>
<dbReference type="Pfam" id="PF02082">
    <property type="entry name" value="Rrf2"/>
    <property type="match status" value="1"/>
</dbReference>
<reference evidence="2" key="1">
    <citation type="journal article" date="2019" name="Int. J. Syst. Evol. Microbiol.">
        <title>The Global Catalogue of Microorganisms (GCM) 10K type strain sequencing project: providing services to taxonomists for standard genome sequencing and annotation.</title>
        <authorList>
            <consortium name="The Broad Institute Genomics Platform"/>
            <consortium name="The Broad Institute Genome Sequencing Center for Infectious Disease"/>
            <person name="Wu L."/>
            <person name="Ma J."/>
        </authorList>
    </citation>
    <scope>NUCLEOTIDE SEQUENCE [LARGE SCALE GENOMIC DNA]</scope>
    <source>
        <strain evidence="2">CCM 8893</strain>
    </source>
</reference>
<comment type="caution">
    <text evidence="1">The sequence shown here is derived from an EMBL/GenBank/DDBJ whole genome shotgun (WGS) entry which is preliminary data.</text>
</comment>
<dbReference type="Gene3D" id="1.10.10.10">
    <property type="entry name" value="Winged helix-like DNA-binding domain superfamily/Winged helix DNA-binding domain"/>
    <property type="match status" value="1"/>
</dbReference>
<name>A0ABW1UA41_9LACO</name>
<dbReference type="SUPFAM" id="SSF46785">
    <property type="entry name" value="Winged helix' DNA-binding domain"/>
    <property type="match status" value="1"/>
</dbReference>
<dbReference type="PROSITE" id="PS51197">
    <property type="entry name" value="HTH_RRF2_2"/>
    <property type="match status" value="1"/>
</dbReference>
<keyword evidence="2" id="KW-1185">Reference proteome</keyword>
<dbReference type="PANTHER" id="PTHR33221:SF15">
    <property type="entry name" value="HTH-TYPE TRANSCRIPTIONAL REGULATOR YWGB-RELATED"/>
    <property type="match status" value="1"/>
</dbReference>
<accession>A0ABW1UA41</accession>
<dbReference type="RefSeq" id="WP_125576413.1">
    <property type="nucleotide sequence ID" value="NZ_JBHSSO010000066.1"/>
</dbReference>
<organism evidence="1 2">
    <name type="scientific">Levilactobacillus angrenensis</name>
    <dbReference type="NCBI Taxonomy" id="2486020"/>
    <lineage>
        <taxon>Bacteria</taxon>
        <taxon>Bacillati</taxon>
        <taxon>Bacillota</taxon>
        <taxon>Bacilli</taxon>
        <taxon>Lactobacillales</taxon>
        <taxon>Lactobacillaceae</taxon>
        <taxon>Levilactobacillus</taxon>
    </lineage>
</organism>
<proteinExistence type="predicted"/>
<gene>
    <name evidence="1" type="ORF">ACFP1M_09105</name>
</gene>
<dbReference type="EMBL" id="JBHSSO010000066">
    <property type="protein sequence ID" value="MFC6290325.1"/>
    <property type="molecule type" value="Genomic_DNA"/>
</dbReference>
<dbReference type="PANTHER" id="PTHR33221">
    <property type="entry name" value="WINGED HELIX-TURN-HELIX TRANSCRIPTIONAL REGULATOR, RRF2 FAMILY"/>
    <property type="match status" value="1"/>
</dbReference>